<gene>
    <name evidence="6" type="ORF">M421DRAFT_61946</name>
</gene>
<dbReference type="GO" id="GO:0008270">
    <property type="term" value="F:zinc ion binding"/>
    <property type="evidence" value="ECO:0007669"/>
    <property type="project" value="UniProtKB-KW"/>
</dbReference>
<evidence type="ECO:0000313" key="7">
    <source>
        <dbReference type="Proteomes" id="UP000800082"/>
    </source>
</evidence>
<evidence type="ECO:0000256" key="1">
    <source>
        <dbReference type="ARBA" id="ARBA00022723"/>
    </source>
</evidence>
<dbReference type="Pfam" id="PF01753">
    <property type="entry name" value="zf-MYND"/>
    <property type="match status" value="1"/>
</dbReference>
<dbReference type="RefSeq" id="XP_033449096.1">
    <property type="nucleotide sequence ID" value="XM_033595926.1"/>
</dbReference>
<evidence type="ECO:0000256" key="2">
    <source>
        <dbReference type="ARBA" id="ARBA00022771"/>
    </source>
</evidence>
<dbReference type="AlphaFoldDB" id="A0A6A5RNX1"/>
<dbReference type="PROSITE" id="PS50865">
    <property type="entry name" value="ZF_MYND_2"/>
    <property type="match status" value="1"/>
</dbReference>
<keyword evidence="7" id="KW-1185">Reference proteome</keyword>
<dbReference type="SUPFAM" id="SSF144232">
    <property type="entry name" value="HIT/MYND zinc finger-like"/>
    <property type="match status" value="1"/>
</dbReference>
<dbReference type="InterPro" id="IPR002893">
    <property type="entry name" value="Znf_MYND"/>
</dbReference>
<protein>
    <recommendedName>
        <fullName evidence="5">MYND-type domain-containing protein</fullName>
    </recommendedName>
</protein>
<dbReference type="EMBL" id="ML978967">
    <property type="protein sequence ID" value="KAF1928848.1"/>
    <property type="molecule type" value="Genomic_DNA"/>
</dbReference>
<organism evidence="6 7">
    <name type="scientific">Didymella exigua CBS 183.55</name>
    <dbReference type="NCBI Taxonomy" id="1150837"/>
    <lineage>
        <taxon>Eukaryota</taxon>
        <taxon>Fungi</taxon>
        <taxon>Dikarya</taxon>
        <taxon>Ascomycota</taxon>
        <taxon>Pezizomycotina</taxon>
        <taxon>Dothideomycetes</taxon>
        <taxon>Pleosporomycetidae</taxon>
        <taxon>Pleosporales</taxon>
        <taxon>Pleosporineae</taxon>
        <taxon>Didymellaceae</taxon>
        <taxon>Didymella</taxon>
    </lineage>
</organism>
<reference evidence="6" key="1">
    <citation type="journal article" date="2020" name="Stud. Mycol.">
        <title>101 Dothideomycetes genomes: a test case for predicting lifestyles and emergence of pathogens.</title>
        <authorList>
            <person name="Haridas S."/>
            <person name="Albert R."/>
            <person name="Binder M."/>
            <person name="Bloem J."/>
            <person name="Labutti K."/>
            <person name="Salamov A."/>
            <person name="Andreopoulos B."/>
            <person name="Baker S."/>
            <person name="Barry K."/>
            <person name="Bills G."/>
            <person name="Bluhm B."/>
            <person name="Cannon C."/>
            <person name="Castanera R."/>
            <person name="Culley D."/>
            <person name="Daum C."/>
            <person name="Ezra D."/>
            <person name="Gonzalez J."/>
            <person name="Henrissat B."/>
            <person name="Kuo A."/>
            <person name="Liang C."/>
            <person name="Lipzen A."/>
            <person name="Lutzoni F."/>
            <person name="Magnuson J."/>
            <person name="Mondo S."/>
            <person name="Nolan M."/>
            <person name="Ohm R."/>
            <person name="Pangilinan J."/>
            <person name="Park H.-J."/>
            <person name="Ramirez L."/>
            <person name="Alfaro M."/>
            <person name="Sun H."/>
            <person name="Tritt A."/>
            <person name="Yoshinaga Y."/>
            <person name="Zwiers L.-H."/>
            <person name="Turgeon B."/>
            <person name="Goodwin S."/>
            <person name="Spatafora J."/>
            <person name="Crous P."/>
            <person name="Grigoriev I."/>
        </authorList>
    </citation>
    <scope>NUCLEOTIDE SEQUENCE</scope>
    <source>
        <strain evidence="6">CBS 183.55</strain>
    </source>
</reference>
<dbReference type="OrthoDB" id="5282002at2759"/>
<dbReference type="InterPro" id="IPR027974">
    <property type="entry name" value="DUF4470"/>
</dbReference>
<evidence type="ECO:0000256" key="4">
    <source>
        <dbReference type="PROSITE-ProRule" id="PRU00134"/>
    </source>
</evidence>
<name>A0A6A5RNX1_9PLEO</name>
<keyword evidence="1" id="KW-0479">Metal-binding</keyword>
<feature type="domain" description="MYND-type" evidence="5">
    <location>
        <begin position="18"/>
        <end position="63"/>
    </location>
</feature>
<keyword evidence="2 4" id="KW-0863">Zinc-finger</keyword>
<evidence type="ECO:0000256" key="3">
    <source>
        <dbReference type="ARBA" id="ARBA00022833"/>
    </source>
</evidence>
<dbReference type="GeneID" id="54353593"/>
<sequence length="583" mass="65977">MAPSIGAMSAYLDPALCANPCGQGGAIELCANNAVNACSGCQIVQYCSKECQKKHWPLHKVTCKSELMKTSWKPEWHRNHRIPVFISDRTPLAMFGTKKYLWGNMPALDILNLKDNEGDTDLNRDLALLFAASGDPRNIFKTVAGLPIGCKSRCHVTVNDMDFDIVARNAIMLLIALHYEPEEAVPMIIHFWYSALLPAMMVQSLQANVLPLIEDVCGKIASKASDALQAKTFTIRGRTLRLVLKKQEWLRLGTYFDVPEGLSAGDADSLRREVTLAPSRVDYRDRAMLNWTPTLRQCEERFRMTGILLPYGCSQGPDFDTPNPLRRLTKHRTFFQEKDWPMMDSACPREGWDCAEYTKHAPIAKADTYGALFFMLRDLLLRFCERVHKVKISFELFCINAVNIGNHTGTRRFDRIEISNICDRGYIGPQACFMAFSPLLKDKSANSKASMLMLFLNAVKEIDHTSSDTVSKQLRMSMAMNRTRKYLPIHKYTPPTSYGDPDLIRRTSCLDALTDYSGVFETFLRDELIAEGARANGLKIKDKHTIVEPWPYKVGMRATKKEFDILVAGSTSGYERYMEVEKL</sequence>
<dbReference type="Pfam" id="PF14737">
    <property type="entry name" value="DUF4470"/>
    <property type="match status" value="1"/>
</dbReference>
<evidence type="ECO:0000313" key="6">
    <source>
        <dbReference type="EMBL" id="KAF1928848.1"/>
    </source>
</evidence>
<dbReference type="Gene3D" id="6.10.140.2220">
    <property type="match status" value="1"/>
</dbReference>
<proteinExistence type="predicted"/>
<accession>A0A6A5RNX1</accession>
<keyword evidence="3" id="KW-0862">Zinc</keyword>
<dbReference type="Proteomes" id="UP000800082">
    <property type="component" value="Unassembled WGS sequence"/>
</dbReference>
<evidence type="ECO:0000259" key="5">
    <source>
        <dbReference type="PROSITE" id="PS50865"/>
    </source>
</evidence>